<feature type="compositionally biased region" description="Low complexity" evidence="2">
    <location>
        <begin position="331"/>
        <end position="379"/>
    </location>
</feature>
<feature type="region of interest" description="Disordered" evidence="2">
    <location>
        <begin position="319"/>
        <end position="425"/>
    </location>
</feature>
<protein>
    <recommendedName>
        <fullName evidence="5">Gti1/Pac2 family protein</fullName>
    </recommendedName>
</protein>
<gene>
    <name evidence="3" type="ORF">THARTR1_04942</name>
</gene>
<feature type="compositionally biased region" description="Low complexity" evidence="2">
    <location>
        <begin position="388"/>
        <end position="408"/>
    </location>
</feature>
<evidence type="ECO:0000313" key="4">
    <source>
        <dbReference type="Proteomes" id="UP000236290"/>
    </source>
</evidence>
<evidence type="ECO:0000256" key="2">
    <source>
        <dbReference type="SAM" id="MobiDB-lite"/>
    </source>
</evidence>
<name>A0A2K0UAD2_TRIHA</name>
<organism evidence="3 4">
    <name type="scientific">Trichoderma harzianum</name>
    <name type="common">Hypocrea lixii</name>
    <dbReference type="NCBI Taxonomy" id="5544"/>
    <lineage>
        <taxon>Eukaryota</taxon>
        <taxon>Fungi</taxon>
        <taxon>Dikarya</taxon>
        <taxon>Ascomycota</taxon>
        <taxon>Pezizomycotina</taxon>
        <taxon>Sordariomycetes</taxon>
        <taxon>Hypocreomycetidae</taxon>
        <taxon>Hypocreales</taxon>
        <taxon>Hypocreaceae</taxon>
        <taxon>Trichoderma</taxon>
    </lineage>
</organism>
<sequence>MASQSPLNPTFKGHVATTWDALILFEACLQGQINHVPRRPHDRERQELISSGNIFIYEEHASGIKRWTDGISWSPSRILGNFLIYRELDKPFPPGEKKRALKRKRGSQGVNKATPRSNSTVLDPATIARDPERSLVGSLVDSYLFKERGLVKKTISITFQGVPHHLVSYYSIEDVDNKSLVTPSESSFFQNLKPRTELIMSQNFRNPVDDVTVYGQDDNGFLTNSQFYAMGAHAMGAHVAEFSPHSHVADYGSQAMMSQALPVSAMAVAPHMAYSRAEYDYLGQQHPARDHFEAQVEAQVEAQARYAHRHHSFQYHDHLQQGQVPQDSLHHQQIQHQQQQMHHQQQLQRQQQLQHQMHAMQLQQQQQQQQQQFHHQMQQPPQPDEQRQSQLPQPSPHQQEAQQDEQPQNSEEYSWSYGSDLYYTQ</sequence>
<dbReference type="PANTHER" id="PTHR28027">
    <property type="entry name" value="TRANSCRIPTIONAL REGULATOR MIT1"/>
    <property type="match status" value="1"/>
</dbReference>
<dbReference type="Proteomes" id="UP000236290">
    <property type="component" value="Unassembled WGS sequence"/>
</dbReference>
<proteinExistence type="inferred from homology"/>
<dbReference type="OrthoDB" id="5319641at2759"/>
<dbReference type="InterPro" id="IPR018608">
    <property type="entry name" value="Gti1/Pac2"/>
</dbReference>
<dbReference type="GO" id="GO:0003677">
    <property type="term" value="F:DNA binding"/>
    <property type="evidence" value="ECO:0007669"/>
    <property type="project" value="TreeGrafter"/>
</dbReference>
<feature type="compositionally biased region" description="Polar residues" evidence="2">
    <location>
        <begin position="409"/>
        <end position="425"/>
    </location>
</feature>
<evidence type="ECO:0000313" key="3">
    <source>
        <dbReference type="EMBL" id="PNP54737.1"/>
    </source>
</evidence>
<evidence type="ECO:0008006" key="5">
    <source>
        <dbReference type="Google" id="ProtNLM"/>
    </source>
</evidence>
<feature type="region of interest" description="Disordered" evidence="2">
    <location>
        <begin position="95"/>
        <end position="120"/>
    </location>
</feature>
<dbReference type="AlphaFoldDB" id="A0A2K0UAD2"/>
<comment type="similarity">
    <text evidence="1">Belongs to the MIT1/WOR1 family.</text>
</comment>
<dbReference type="EMBL" id="MTYI01000058">
    <property type="protein sequence ID" value="PNP54737.1"/>
    <property type="molecule type" value="Genomic_DNA"/>
</dbReference>
<accession>A0A2K0UAD2</accession>
<reference evidence="3 4" key="1">
    <citation type="submission" date="2017-02" db="EMBL/GenBank/DDBJ databases">
        <title>Genomes of Trichoderma spp. with biocontrol activity.</title>
        <authorList>
            <person name="Gardiner D."/>
            <person name="Kazan K."/>
            <person name="Vos C."/>
            <person name="Harvey P."/>
        </authorList>
    </citation>
    <scope>NUCLEOTIDE SEQUENCE [LARGE SCALE GENOMIC DNA]</scope>
    <source>
        <strain evidence="3 4">Tr1</strain>
    </source>
</reference>
<dbReference type="PANTHER" id="PTHR28027:SF2">
    <property type="entry name" value="TRANSCRIPTIONAL REGULATOR MIT1"/>
    <property type="match status" value="1"/>
</dbReference>
<dbReference type="Pfam" id="PF09729">
    <property type="entry name" value="Gti1_Pac2"/>
    <property type="match status" value="1"/>
</dbReference>
<evidence type="ECO:0000256" key="1">
    <source>
        <dbReference type="ARBA" id="ARBA00008359"/>
    </source>
</evidence>
<feature type="compositionally biased region" description="Polar residues" evidence="2">
    <location>
        <begin position="108"/>
        <end position="120"/>
    </location>
</feature>
<comment type="caution">
    <text evidence="3">The sequence shown here is derived from an EMBL/GenBank/DDBJ whole genome shotgun (WGS) entry which is preliminary data.</text>
</comment>